<dbReference type="Pfam" id="PF13711">
    <property type="entry name" value="DUF4160"/>
    <property type="match status" value="1"/>
</dbReference>
<dbReference type="InterPro" id="IPR025427">
    <property type="entry name" value="DUF4160"/>
</dbReference>
<dbReference type="RefSeq" id="WP_012926292.1">
    <property type="nucleotide sequence ID" value="NZ_OCNH01000001.1"/>
</dbReference>
<gene>
    <name evidence="1" type="ORF">SAMN06269250_1758</name>
</gene>
<dbReference type="OrthoDB" id="122670at2"/>
<organism evidence="1 2">
    <name type="scientific">Spirosoma fluviale</name>
    <dbReference type="NCBI Taxonomy" id="1597977"/>
    <lineage>
        <taxon>Bacteria</taxon>
        <taxon>Pseudomonadati</taxon>
        <taxon>Bacteroidota</taxon>
        <taxon>Cytophagia</taxon>
        <taxon>Cytophagales</taxon>
        <taxon>Cytophagaceae</taxon>
        <taxon>Spirosoma</taxon>
    </lineage>
</organism>
<sequence length="76" mass="8838">MPTVALLDGIKIEIFFRDHVPPHIHATSAEHEVLIVIEDGSIYEGSLPRKQLRIAVEYVQNNRTKLLDIWEKYNQK</sequence>
<reference evidence="2" key="1">
    <citation type="submission" date="2017-09" db="EMBL/GenBank/DDBJ databases">
        <authorList>
            <person name="Varghese N."/>
            <person name="Submissions S."/>
        </authorList>
    </citation>
    <scope>NUCLEOTIDE SEQUENCE [LARGE SCALE GENOMIC DNA]</scope>
    <source>
        <strain evidence="2">DSM 29961</strain>
    </source>
</reference>
<name>A0A286FEC3_9BACT</name>
<dbReference type="Proteomes" id="UP000219452">
    <property type="component" value="Unassembled WGS sequence"/>
</dbReference>
<keyword evidence="2" id="KW-1185">Reference proteome</keyword>
<dbReference type="EMBL" id="OCNH01000001">
    <property type="protein sequence ID" value="SOD81339.1"/>
    <property type="molecule type" value="Genomic_DNA"/>
</dbReference>
<protein>
    <recommendedName>
        <fullName evidence="3">DUF4160 domain-containing protein</fullName>
    </recommendedName>
</protein>
<evidence type="ECO:0000313" key="1">
    <source>
        <dbReference type="EMBL" id="SOD81339.1"/>
    </source>
</evidence>
<proteinExistence type="predicted"/>
<evidence type="ECO:0008006" key="3">
    <source>
        <dbReference type="Google" id="ProtNLM"/>
    </source>
</evidence>
<dbReference type="AlphaFoldDB" id="A0A286FEC3"/>
<evidence type="ECO:0000313" key="2">
    <source>
        <dbReference type="Proteomes" id="UP000219452"/>
    </source>
</evidence>
<accession>A0A286FEC3</accession>